<reference evidence="5" key="1">
    <citation type="journal article" date="2019" name="Int. J. Syst. Evol. Microbiol.">
        <title>The Global Catalogue of Microorganisms (GCM) 10K type strain sequencing project: providing services to taxonomists for standard genome sequencing and annotation.</title>
        <authorList>
            <consortium name="The Broad Institute Genomics Platform"/>
            <consortium name="The Broad Institute Genome Sequencing Center for Infectious Disease"/>
            <person name="Wu L."/>
            <person name="Ma J."/>
        </authorList>
    </citation>
    <scope>NUCLEOTIDE SEQUENCE [LARGE SCALE GENOMIC DNA]</scope>
    <source>
        <strain evidence="5">CGMCC 1.13718</strain>
    </source>
</reference>
<dbReference type="RefSeq" id="WP_119330391.1">
    <property type="nucleotide sequence ID" value="NZ_JBHSJH010000001.1"/>
</dbReference>
<accession>A0ABV9T9U7</accession>
<dbReference type="InterPro" id="IPR028098">
    <property type="entry name" value="Glyco_trans_4-like_N"/>
</dbReference>
<comment type="caution">
    <text evidence="4">The sequence shown here is derived from an EMBL/GenBank/DDBJ whole genome shotgun (WGS) entry which is preliminary data.</text>
</comment>
<protein>
    <submittedName>
        <fullName evidence="4">Glycosyltransferase</fullName>
        <ecNumber evidence="4">2.4.-.-</ecNumber>
    </submittedName>
</protein>
<dbReference type="PANTHER" id="PTHR46401">
    <property type="entry name" value="GLYCOSYLTRANSFERASE WBBK-RELATED"/>
    <property type="match status" value="1"/>
</dbReference>
<keyword evidence="1 4" id="KW-0808">Transferase</keyword>
<dbReference type="EC" id="2.4.-.-" evidence="4"/>
<sequence>MKKVTSIVLNNFKNDSRVLKENISLKNAGYDVKVVALHEEPLKEFDSIQNIPIHRIKLRTRKWSKHKLVQIIKYLEFIYKVVKKYKSSDTVHCNDLNALPVGVIIKKFFNKNLKLVYDAHEYEINDIPNQSKVSIKLKYILEKSLIKYVDKVITVSESIANEYVKLYNIGKPALVLNAPPYKEINKKNLFRKNLGIKDNQTIFLYQGGLSKGRGVEILLDTFISIENENAVIVFMGYGSLENLIKESSDKYRNIYFHEAVAPEILLDYTSSADFGLLFYENNCLNHYLCSPNKMFEYIMAEIPVIISNLYEMRRLVESNKIGTVAKENTLNGLKKAITEAEGLDKEKLKSNIKKVKAIFNWEEQEKNLLEVYRGLG</sequence>
<evidence type="ECO:0000313" key="5">
    <source>
        <dbReference type="Proteomes" id="UP001595926"/>
    </source>
</evidence>
<keyword evidence="4" id="KW-0328">Glycosyltransferase</keyword>
<dbReference type="GO" id="GO:0016757">
    <property type="term" value="F:glycosyltransferase activity"/>
    <property type="evidence" value="ECO:0007669"/>
    <property type="project" value="UniProtKB-KW"/>
</dbReference>
<feature type="domain" description="Glycosyltransferase subfamily 4-like N-terminal" evidence="2">
    <location>
        <begin position="25"/>
        <end position="170"/>
    </location>
</feature>
<evidence type="ECO:0000259" key="2">
    <source>
        <dbReference type="Pfam" id="PF13439"/>
    </source>
</evidence>
<dbReference type="InterPro" id="IPR058592">
    <property type="entry name" value="Gtf3_C"/>
</dbReference>
<evidence type="ECO:0000259" key="3">
    <source>
        <dbReference type="Pfam" id="PF26337"/>
    </source>
</evidence>
<dbReference type="Pfam" id="PF13439">
    <property type="entry name" value="Glyco_transf_4"/>
    <property type="match status" value="1"/>
</dbReference>
<dbReference type="Gene3D" id="3.40.50.2000">
    <property type="entry name" value="Glycogen Phosphorylase B"/>
    <property type="match status" value="2"/>
</dbReference>
<feature type="domain" description="Glucosyltransferase 3-like C-terminal" evidence="3">
    <location>
        <begin position="245"/>
        <end position="356"/>
    </location>
</feature>
<dbReference type="Pfam" id="PF26337">
    <property type="entry name" value="Gtf3_C"/>
    <property type="match status" value="1"/>
</dbReference>
<name>A0ABV9T9U7_9GAMM</name>
<evidence type="ECO:0000256" key="1">
    <source>
        <dbReference type="ARBA" id="ARBA00022679"/>
    </source>
</evidence>
<dbReference type="PANTHER" id="PTHR46401:SF2">
    <property type="entry name" value="GLYCOSYLTRANSFERASE WBBK-RELATED"/>
    <property type="match status" value="1"/>
</dbReference>
<dbReference type="Proteomes" id="UP001595926">
    <property type="component" value="Unassembled WGS sequence"/>
</dbReference>
<gene>
    <name evidence="4" type="ORF">ACFPDQ_02345</name>
</gene>
<keyword evidence="5" id="KW-1185">Reference proteome</keyword>
<organism evidence="4 5">
    <name type="scientific">Pseudofrancisella aestuarii</name>
    <dbReference type="NCBI Taxonomy" id="2670347"/>
    <lineage>
        <taxon>Bacteria</taxon>
        <taxon>Pseudomonadati</taxon>
        <taxon>Pseudomonadota</taxon>
        <taxon>Gammaproteobacteria</taxon>
        <taxon>Thiotrichales</taxon>
        <taxon>Francisellaceae</taxon>
        <taxon>Pseudofrancisella</taxon>
    </lineage>
</organism>
<dbReference type="SUPFAM" id="SSF53756">
    <property type="entry name" value="UDP-Glycosyltransferase/glycogen phosphorylase"/>
    <property type="match status" value="1"/>
</dbReference>
<evidence type="ECO:0000313" key="4">
    <source>
        <dbReference type="EMBL" id="MFC4891885.1"/>
    </source>
</evidence>
<dbReference type="EMBL" id="JBHSJH010000001">
    <property type="protein sequence ID" value="MFC4891885.1"/>
    <property type="molecule type" value="Genomic_DNA"/>
</dbReference>
<proteinExistence type="predicted"/>